<feature type="domain" description="ABC-three component systems C-terminal" evidence="1">
    <location>
        <begin position="120"/>
        <end position="383"/>
    </location>
</feature>
<sequence>MSIAPQVFPHTAISTWSGFVYQGKLALYHCLNMMSASYEANRDLRLQLESQDDFAIFRGQQCLSMHQVKAYKDTRFSAYREGVSTQRDNARQRGATLAYFHVARQITDIPGTFDADYAPVSFYTYPVLPDDNATQSFCPLNDVDRLIRNKLINLLSSLSEVEILPAWKINLVEKIQNTLEAIVNSQVILTHSKIHVSTRHQAEIAANEFIEFSELYDVIEADDYAPFEDEAFFLSRLQIDIGTYYQEFCERQDGLSQAACQKLDDYLAAITALDIEGMKTFLRATMPHKKGRFKTLSEFKDQSLDRDAMRLGMFTIFWKLIQAARNEGSNVAFSWLNDGLFYYPTGIHHAAEHQETICHDIMQQAISEDVECLFECGALITSAIDRPSISDVLVGIDSTEGVDTAEHELLRGNRIGNYKKVSMVSLNNVPESLKDAEPD</sequence>
<dbReference type="InterPro" id="IPR046920">
    <property type="entry name" value="ABC-3C_CTD1"/>
</dbReference>
<dbReference type="PATRIC" id="fig|545.12.peg.2781"/>
<evidence type="ECO:0000259" key="1">
    <source>
        <dbReference type="Pfam" id="PF20276"/>
    </source>
</evidence>
<accession>A0A078LKF0</accession>
<protein>
    <recommendedName>
        <fullName evidence="1">ABC-three component systems C-terminal domain-containing protein</fullName>
    </recommendedName>
</protein>
<proteinExistence type="predicted"/>
<organism evidence="2">
    <name type="scientific">Citrobacter koseri</name>
    <name type="common">Citrobacter diversus</name>
    <dbReference type="NCBI Taxonomy" id="545"/>
    <lineage>
        <taxon>Bacteria</taxon>
        <taxon>Pseudomonadati</taxon>
        <taxon>Pseudomonadota</taxon>
        <taxon>Gammaproteobacteria</taxon>
        <taxon>Enterobacterales</taxon>
        <taxon>Enterobacteriaceae</taxon>
        <taxon>Citrobacter</taxon>
    </lineage>
</organism>
<name>A0A078LKF0_CITKO</name>
<dbReference type="EMBL" id="LK931336">
    <property type="protein sequence ID" value="CDZ84604.1"/>
    <property type="molecule type" value="Genomic_DNA"/>
</dbReference>
<evidence type="ECO:0000313" key="2">
    <source>
        <dbReference type="EMBL" id="CDZ84604.1"/>
    </source>
</evidence>
<dbReference type="AlphaFoldDB" id="A0A078LKF0"/>
<dbReference type="Pfam" id="PF20276">
    <property type="entry name" value="CTD1"/>
    <property type="match status" value="1"/>
</dbReference>
<reference evidence="2" key="1">
    <citation type="submission" date="2014-06" db="EMBL/GenBank/DDBJ databases">
        <authorList>
            <person name="Urmite Genomes Urmite Genomes"/>
        </authorList>
    </citation>
    <scope>NUCLEOTIDE SEQUENCE</scope>
</reference>
<gene>
    <name evidence="2" type="ORF">BN1086_02759</name>
</gene>